<organism evidence="2 3">
    <name type="scientific">Undibacterium fentianense</name>
    <dbReference type="NCBI Taxonomy" id="2828728"/>
    <lineage>
        <taxon>Bacteria</taxon>
        <taxon>Pseudomonadati</taxon>
        <taxon>Pseudomonadota</taxon>
        <taxon>Betaproteobacteria</taxon>
        <taxon>Burkholderiales</taxon>
        <taxon>Oxalobacteraceae</taxon>
        <taxon>Undibacterium</taxon>
    </lineage>
</organism>
<proteinExistence type="predicted"/>
<dbReference type="EMBL" id="JAGSPJ010000001">
    <property type="protein sequence ID" value="MBR7798556.1"/>
    <property type="molecule type" value="Genomic_DNA"/>
</dbReference>
<sequence>MKQRKFKKEVIDTFRLLAGKTFTIGKALEVYLTTPSKIHSESKSARQFVHRNILRFLSTGDIVQVASQGRAQQYKMTDQFSERLTNENQSSNTTKNEPLVQKNTLGKNLTDRLNQQKLMLLTAIGEAEEYDAIYKELPEIGAQIQELYNESRDRCSKLLGKVKAIENLIALSSR</sequence>
<feature type="region of interest" description="Disordered" evidence="1">
    <location>
        <begin position="84"/>
        <end position="104"/>
    </location>
</feature>
<evidence type="ECO:0000313" key="2">
    <source>
        <dbReference type="EMBL" id="MBR7798556.1"/>
    </source>
</evidence>
<keyword evidence="3" id="KW-1185">Reference proteome</keyword>
<protein>
    <submittedName>
        <fullName evidence="2">Uncharacterized protein</fullName>
    </submittedName>
</protein>
<evidence type="ECO:0000313" key="3">
    <source>
        <dbReference type="Proteomes" id="UP000678545"/>
    </source>
</evidence>
<feature type="compositionally biased region" description="Polar residues" evidence="1">
    <location>
        <begin position="86"/>
        <end position="104"/>
    </location>
</feature>
<comment type="caution">
    <text evidence="2">The sequence shown here is derived from an EMBL/GenBank/DDBJ whole genome shotgun (WGS) entry which is preliminary data.</text>
</comment>
<accession>A0A941IDH1</accession>
<name>A0A941IDH1_9BURK</name>
<dbReference type="AlphaFoldDB" id="A0A941IDH1"/>
<reference evidence="2" key="1">
    <citation type="submission" date="2021-04" db="EMBL/GenBank/DDBJ databases">
        <title>novel species isolated from subtropical streams in China.</title>
        <authorList>
            <person name="Lu H."/>
        </authorList>
    </citation>
    <scope>NUCLEOTIDE SEQUENCE</scope>
    <source>
        <strain evidence="2">FT137W</strain>
    </source>
</reference>
<gene>
    <name evidence="2" type="ORF">KDM90_00845</name>
</gene>
<evidence type="ECO:0000256" key="1">
    <source>
        <dbReference type="SAM" id="MobiDB-lite"/>
    </source>
</evidence>
<dbReference type="RefSeq" id="WP_212673725.1">
    <property type="nucleotide sequence ID" value="NZ_JAGSPJ010000001.1"/>
</dbReference>
<dbReference type="Proteomes" id="UP000678545">
    <property type="component" value="Unassembled WGS sequence"/>
</dbReference>